<evidence type="ECO:0000256" key="1">
    <source>
        <dbReference type="SAM" id="MobiDB-lite"/>
    </source>
</evidence>
<dbReference type="AlphaFoldDB" id="A0A2V1DSX7"/>
<evidence type="ECO:0000313" key="2">
    <source>
        <dbReference type="EMBL" id="PVI00430.1"/>
    </source>
</evidence>
<gene>
    <name evidence="2" type="ORF">DM02DRAFT_614315</name>
</gene>
<protein>
    <submittedName>
        <fullName evidence="2">Uncharacterized protein</fullName>
    </submittedName>
</protein>
<feature type="region of interest" description="Disordered" evidence="1">
    <location>
        <begin position="1"/>
        <end position="57"/>
    </location>
</feature>
<dbReference type="Proteomes" id="UP000244855">
    <property type="component" value="Unassembled WGS sequence"/>
</dbReference>
<organism evidence="2 3">
    <name type="scientific">Periconia macrospinosa</name>
    <dbReference type="NCBI Taxonomy" id="97972"/>
    <lineage>
        <taxon>Eukaryota</taxon>
        <taxon>Fungi</taxon>
        <taxon>Dikarya</taxon>
        <taxon>Ascomycota</taxon>
        <taxon>Pezizomycotina</taxon>
        <taxon>Dothideomycetes</taxon>
        <taxon>Pleosporomycetidae</taxon>
        <taxon>Pleosporales</taxon>
        <taxon>Massarineae</taxon>
        <taxon>Periconiaceae</taxon>
        <taxon>Periconia</taxon>
    </lineage>
</organism>
<accession>A0A2V1DSX7</accession>
<feature type="compositionally biased region" description="Low complexity" evidence="1">
    <location>
        <begin position="30"/>
        <end position="51"/>
    </location>
</feature>
<sequence>MYLIPPIRFSPFQVKSVPSSSGQGMHPFYQPQTPSSPSTSDSPSTATPTQQESQSSR</sequence>
<reference evidence="2 3" key="1">
    <citation type="journal article" date="2018" name="Sci. Rep.">
        <title>Comparative genomics provides insights into the lifestyle and reveals functional heterogeneity of dark septate endophytic fungi.</title>
        <authorList>
            <person name="Knapp D.G."/>
            <person name="Nemeth J.B."/>
            <person name="Barry K."/>
            <person name="Hainaut M."/>
            <person name="Henrissat B."/>
            <person name="Johnson J."/>
            <person name="Kuo A."/>
            <person name="Lim J.H.P."/>
            <person name="Lipzen A."/>
            <person name="Nolan M."/>
            <person name="Ohm R.A."/>
            <person name="Tamas L."/>
            <person name="Grigoriev I.V."/>
            <person name="Spatafora J.W."/>
            <person name="Nagy L.G."/>
            <person name="Kovacs G.M."/>
        </authorList>
    </citation>
    <scope>NUCLEOTIDE SEQUENCE [LARGE SCALE GENOMIC DNA]</scope>
    <source>
        <strain evidence="2 3">DSE2036</strain>
    </source>
</reference>
<name>A0A2V1DSX7_9PLEO</name>
<evidence type="ECO:0000313" key="3">
    <source>
        <dbReference type="Proteomes" id="UP000244855"/>
    </source>
</evidence>
<proteinExistence type="predicted"/>
<dbReference type="EMBL" id="KZ805373">
    <property type="protein sequence ID" value="PVI00430.1"/>
    <property type="molecule type" value="Genomic_DNA"/>
</dbReference>
<keyword evidence="3" id="KW-1185">Reference proteome</keyword>